<keyword evidence="3" id="KW-1003">Cell membrane</keyword>
<dbReference type="AlphaFoldDB" id="A0A853DSF8"/>
<gene>
    <name evidence="9" type="ORF">HNR14_001435</name>
</gene>
<keyword evidence="4 7" id="KW-0812">Transmembrane</keyword>
<evidence type="ECO:0000313" key="10">
    <source>
        <dbReference type="Proteomes" id="UP000521075"/>
    </source>
</evidence>
<keyword evidence="5 7" id="KW-1133">Transmembrane helix</keyword>
<evidence type="ECO:0000259" key="8">
    <source>
        <dbReference type="PROSITE" id="PS50928"/>
    </source>
</evidence>
<dbReference type="Proteomes" id="UP000521075">
    <property type="component" value="Unassembled WGS sequence"/>
</dbReference>
<evidence type="ECO:0000256" key="7">
    <source>
        <dbReference type="RuleBase" id="RU363032"/>
    </source>
</evidence>
<feature type="transmembrane region" description="Helical" evidence="7">
    <location>
        <begin position="12"/>
        <end position="33"/>
    </location>
</feature>
<evidence type="ECO:0000256" key="5">
    <source>
        <dbReference type="ARBA" id="ARBA00022989"/>
    </source>
</evidence>
<proteinExistence type="inferred from homology"/>
<evidence type="ECO:0000256" key="2">
    <source>
        <dbReference type="ARBA" id="ARBA00022448"/>
    </source>
</evidence>
<evidence type="ECO:0000313" key="9">
    <source>
        <dbReference type="EMBL" id="NYK09554.1"/>
    </source>
</evidence>
<dbReference type="CDD" id="cd06261">
    <property type="entry name" value="TM_PBP2"/>
    <property type="match status" value="1"/>
</dbReference>
<feature type="transmembrane region" description="Helical" evidence="7">
    <location>
        <begin position="93"/>
        <end position="114"/>
    </location>
</feature>
<dbReference type="Pfam" id="PF00528">
    <property type="entry name" value="BPD_transp_1"/>
    <property type="match status" value="1"/>
</dbReference>
<dbReference type="PANTHER" id="PTHR43744:SF12">
    <property type="entry name" value="ABC TRANSPORTER PERMEASE PROTEIN MG189-RELATED"/>
    <property type="match status" value="1"/>
</dbReference>
<dbReference type="PROSITE" id="PS50928">
    <property type="entry name" value="ABC_TM1"/>
    <property type="match status" value="1"/>
</dbReference>
<feature type="transmembrane region" description="Helical" evidence="7">
    <location>
        <begin position="261"/>
        <end position="282"/>
    </location>
</feature>
<feature type="transmembrane region" description="Helical" evidence="7">
    <location>
        <begin position="160"/>
        <end position="179"/>
    </location>
</feature>
<dbReference type="InterPro" id="IPR000515">
    <property type="entry name" value="MetI-like"/>
</dbReference>
<keyword evidence="6 7" id="KW-0472">Membrane</keyword>
<evidence type="ECO:0000256" key="6">
    <source>
        <dbReference type="ARBA" id="ARBA00023136"/>
    </source>
</evidence>
<comment type="caution">
    <text evidence="9">The sequence shown here is derived from an EMBL/GenBank/DDBJ whole genome shotgun (WGS) entry which is preliminary data.</text>
</comment>
<reference evidence="9 10" key="1">
    <citation type="submission" date="2020-07" db="EMBL/GenBank/DDBJ databases">
        <title>Sequencing the genomes of 1000 actinobacteria strains.</title>
        <authorList>
            <person name="Klenk H.-P."/>
        </authorList>
    </citation>
    <scope>NUCLEOTIDE SEQUENCE [LARGE SCALE GENOMIC DNA]</scope>
    <source>
        <strain evidence="9 10">DSM 15166</strain>
    </source>
</reference>
<dbReference type="RefSeq" id="WP_179700496.1">
    <property type="nucleotide sequence ID" value="NZ_BAAAHA010000003.1"/>
</dbReference>
<evidence type="ECO:0000256" key="1">
    <source>
        <dbReference type="ARBA" id="ARBA00004651"/>
    </source>
</evidence>
<dbReference type="PANTHER" id="PTHR43744">
    <property type="entry name" value="ABC TRANSPORTER PERMEASE PROTEIN MG189-RELATED-RELATED"/>
    <property type="match status" value="1"/>
</dbReference>
<dbReference type="GO" id="GO:0055085">
    <property type="term" value="P:transmembrane transport"/>
    <property type="evidence" value="ECO:0007669"/>
    <property type="project" value="InterPro"/>
</dbReference>
<feature type="transmembrane region" description="Helical" evidence="7">
    <location>
        <begin position="200"/>
        <end position="223"/>
    </location>
</feature>
<comment type="subcellular location">
    <subcellularLocation>
        <location evidence="1 7">Cell membrane</location>
        <topology evidence="1 7">Multi-pass membrane protein</topology>
    </subcellularLocation>
</comment>
<name>A0A853DSF8_9MICO</name>
<dbReference type="GO" id="GO:0005886">
    <property type="term" value="C:plasma membrane"/>
    <property type="evidence" value="ECO:0007669"/>
    <property type="project" value="UniProtKB-SubCell"/>
</dbReference>
<feature type="domain" description="ABC transmembrane type-1" evidence="8">
    <location>
        <begin position="89"/>
        <end position="282"/>
    </location>
</feature>
<dbReference type="EMBL" id="JACCHJ010000001">
    <property type="protein sequence ID" value="NYK09554.1"/>
    <property type="molecule type" value="Genomic_DNA"/>
</dbReference>
<keyword evidence="9" id="KW-0762">Sugar transport</keyword>
<comment type="similarity">
    <text evidence="7">Belongs to the binding-protein-dependent transport system permease family.</text>
</comment>
<sequence length="296" mass="32235">MRRVRRLTPSRIFGIVFMAVATIVTVLPLLWMLKTAFSYNSDLLKDPGAWWPQDFTWINFARVLGLASAEDAAKSGGVTIEGFGFLRYLWNSILFTGVAVIGQVAFCTAAGYVLARVRFRGREAVFVAFVAGLFIPAILTTIPNFVLIKDLGLINTFPGLVAPFFLMTPFAVFFMRQFFLGYPAQLEEAARIDGLGTLGVFGRIVIPTSIPPMITLAVIAGVAQWQEFLWPLLVTKSADAQPLTVGLATFSDQSLGSQVDWSGLMAASTLSIVPVILVLLLVGRRLVGSIQLAGLR</sequence>
<dbReference type="Gene3D" id="1.10.3720.10">
    <property type="entry name" value="MetI-like"/>
    <property type="match status" value="1"/>
</dbReference>
<dbReference type="InterPro" id="IPR035906">
    <property type="entry name" value="MetI-like_sf"/>
</dbReference>
<accession>A0A853DSF8</accession>
<keyword evidence="2 7" id="KW-0813">Transport</keyword>
<organism evidence="9 10">
    <name type="scientific">Leifsonia naganoensis</name>
    <dbReference type="NCBI Taxonomy" id="150025"/>
    <lineage>
        <taxon>Bacteria</taxon>
        <taxon>Bacillati</taxon>
        <taxon>Actinomycetota</taxon>
        <taxon>Actinomycetes</taxon>
        <taxon>Micrococcales</taxon>
        <taxon>Microbacteriaceae</taxon>
        <taxon>Leifsonia</taxon>
    </lineage>
</organism>
<evidence type="ECO:0000256" key="3">
    <source>
        <dbReference type="ARBA" id="ARBA00022475"/>
    </source>
</evidence>
<evidence type="ECO:0000256" key="4">
    <source>
        <dbReference type="ARBA" id="ARBA00022692"/>
    </source>
</evidence>
<keyword evidence="10" id="KW-1185">Reference proteome</keyword>
<protein>
    <submittedName>
        <fullName evidence="9">Multiple sugar transport system permease protein</fullName>
    </submittedName>
</protein>
<feature type="transmembrane region" description="Helical" evidence="7">
    <location>
        <begin position="126"/>
        <end position="148"/>
    </location>
</feature>
<dbReference type="SUPFAM" id="SSF161098">
    <property type="entry name" value="MetI-like"/>
    <property type="match status" value="1"/>
</dbReference>